<keyword evidence="3" id="KW-1003">Cell membrane</keyword>
<comment type="subcellular location">
    <subcellularLocation>
        <location evidence="1">Cell membrane</location>
        <topology evidence="1">Single-pass type II membrane protein</topology>
    </subcellularLocation>
</comment>
<keyword evidence="4 19" id="KW-0812">Transmembrane</keyword>
<feature type="transmembrane region" description="Helical" evidence="19">
    <location>
        <begin position="289"/>
        <end position="318"/>
    </location>
</feature>
<dbReference type="GO" id="GO:0071555">
    <property type="term" value="P:cell wall organization"/>
    <property type="evidence" value="ECO:0007669"/>
    <property type="project" value="UniProtKB-KW"/>
</dbReference>
<dbReference type="OrthoDB" id="62120at2759"/>
<dbReference type="GO" id="GO:0005576">
    <property type="term" value="C:extracellular region"/>
    <property type="evidence" value="ECO:0007669"/>
    <property type="project" value="TreeGrafter"/>
</dbReference>
<evidence type="ECO:0000256" key="16">
    <source>
        <dbReference type="ARBA" id="ARBA00038929"/>
    </source>
</evidence>
<dbReference type="EC" id="3.2.1.58" evidence="16"/>
<evidence type="ECO:0000256" key="8">
    <source>
        <dbReference type="ARBA" id="ARBA00022968"/>
    </source>
</evidence>
<keyword evidence="5" id="KW-0547">Nucleotide-binding</keyword>
<gene>
    <name evidence="21" type="ORF">D9611_008411</name>
</gene>
<feature type="compositionally biased region" description="Gly residues" evidence="18">
    <location>
        <begin position="839"/>
        <end position="857"/>
    </location>
</feature>
<dbReference type="Pfam" id="PF00150">
    <property type="entry name" value="Cellulase"/>
    <property type="match status" value="1"/>
</dbReference>
<evidence type="ECO:0000256" key="3">
    <source>
        <dbReference type="ARBA" id="ARBA00022475"/>
    </source>
</evidence>
<keyword evidence="7" id="KW-0067">ATP-binding</keyword>
<feature type="transmembrane region" description="Helical" evidence="19">
    <location>
        <begin position="182"/>
        <end position="200"/>
    </location>
</feature>
<evidence type="ECO:0000313" key="22">
    <source>
        <dbReference type="Proteomes" id="UP000541558"/>
    </source>
</evidence>
<evidence type="ECO:0000256" key="6">
    <source>
        <dbReference type="ARBA" id="ARBA00022801"/>
    </source>
</evidence>
<dbReference type="GO" id="GO:0005886">
    <property type="term" value="C:plasma membrane"/>
    <property type="evidence" value="ECO:0007669"/>
    <property type="project" value="UniProtKB-SubCell"/>
</dbReference>
<dbReference type="SMART" id="SM00382">
    <property type="entry name" value="AAA"/>
    <property type="match status" value="1"/>
</dbReference>
<keyword evidence="22" id="KW-1185">Reference proteome</keyword>
<feature type="compositionally biased region" description="Low complexity" evidence="18">
    <location>
        <begin position="7"/>
        <end position="33"/>
    </location>
</feature>
<dbReference type="InterPro" id="IPR027417">
    <property type="entry name" value="P-loop_NTPase"/>
</dbReference>
<dbReference type="InterPro" id="IPR001547">
    <property type="entry name" value="Glyco_hydro_5"/>
</dbReference>
<dbReference type="Proteomes" id="UP000541558">
    <property type="component" value="Unassembled WGS sequence"/>
</dbReference>
<feature type="domain" description="ABC transporter" evidence="20">
    <location>
        <begin position="484"/>
        <end position="755"/>
    </location>
</feature>
<dbReference type="GO" id="GO:0009986">
    <property type="term" value="C:cell surface"/>
    <property type="evidence" value="ECO:0007669"/>
    <property type="project" value="TreeGrafter"/>
</dbReference>
<evidence type="ECO:0000256" key="13">
    <source>
        <dbReference type="ARBA" id="ARBA00023316"/>
    </source>
</evidence>
<evidence type="ECO:0000256" key="1">
    <source>
        <dbReference type="ARBA" id="ARBA00004401"/>
    </source>
</evidence>
<comment type="caution">
    <text evidence="21">The sequence shown here is derived from an EMBL/GenBank/DDBJ whole genome shotgun (WGS) entry which is preliminary data.</text>
</comment>
<accession>A0A8H5F534</accession>
<dbReference type="Pfam" id="PF00005">
    <property type="entry name" value="ABC_tran"/>
    <property type="match status" value="1"/>
</dbReference>
<dbReference type="InterPro" id="IPR017853">
    <property type="entry name" value="GH"/>
</dbReference>
<evidence type="ECO:0000256" key="12">
    <source>
        <dbReference type="ARBA" id="ARBA00023295"/>
    </source>
</evidence>
<feature type="region of interest" description="Disordered" evidence="18">
    <location>
        <begin position="1"/>
        <end position="52"/>
    </location>
</feature>
<evidence type="ECO:0000256" key="7">
    <source>
        <dbReference type="ARBA" id="ARBA00022840"/>
    </source>
</evidence>
<dbReference type="PROSITE" id="PS50893">
    <property type="entry name" value="ABC_TRANSPORTER_2"/>
    <property type="match status" value="1"/>
</dbReference>
<evidence type="ECO:0000256" key="2">
    <source>
        <dbReference type="ARBA" id="ARBA00005641"/>
    </source>
</evidence>
<evidence type="ECO:0000256" key="9">
    <source>
        <dbReference type="ARBA" id="ARBA00022989"/>
    </source>
</evidence>
<keyword evidence="6" id="KW-0378">Hydrolase</keyword>
<dbReference type="GO" id="GO:0016887">
    <property type="term" value="F:ATP hydrolysis activity"/>
    <property type="evidence" value="ECO:0007669"/>
    <property type="project" value="InterPro"/>
</dbReference>
<dbReference type="GO" id="GO:0009251">
    <property type="term" value="P:glucan catabolic process"/>
    <property type="evidence" value="ECO:0007669"/>
    <property type="project" value="TreeGrafter"/>
</dbReference>
<evidence type="ECO:0000256" key="14">
    <source>
        <dbReference type="ARBA" id="ARBA00036824"/>
    </source>
</evidence>
<reference evidence="21 22" key="1">
    <citation type="journal article" date="2020" name="ISME J.">
        <title>Uncovering the hidden diversity of litter-decomposition mechanisms in mushroom-forming fungi.</title>
        <authorList>
            <person name="Floudas D."/>
            <person name="Bentzer J."/>
            <person name="Ahren D."/>
            <person name="Johansson T."/>
            <person name="Persson P."/>
            <person name="Tunlid A."/>
        </authorList>
    </citation>
    <scope>NUCLEOTIDE SEQUENCE [LARGE SCALE GENOMIC DNA]</scope>
    <source>
        <strain evidence="21 22">CBS 175.51</strain>
    </source>
</reference>
<keyword evidence="12" id="KW-0326">Glycosidase</keyword>
<comment type="similarity">
    <text evidence="2">Belongs to the glycosyl hydrolase 5 (cellulase A) family.</text>
</comment>
<dbReference type="InterPro" id="IPR003593">
    <property type="entry name" value="AAA+_ATPase"/>
</dbReference>
<dbReference type="GO" id="GO:0004338">
    <property type="term" value="F:glucan exo-1,3-beta-glucosidase activity"/>
    <property type="evidence" value="ECO:0007669"/>
    <property type="project" value="UniProtKB-EC"/>
</dbReference>
<evidence type="ECO:0000259" key="20">
    <source>
        <dbReference type="PROSITE" id="PS50893"/>
    </source>
</evidence>
<evidence type="ECO:0000256" key="11">
    <source>
        <dbReference type="ARBA" id="ARBA00023180"/>
    </source>
</evidence>
<evidence type="ECO:0000256" key="4">
    <source>
        <dbReference type="ARBA" id="ARBA00022692"/>
    </source>
</evidence>
<proteinExistence type="inferred from homology"/>
<dbReference type="Gene3D" id="3.20.20.80">
    <property type="entry name" value="Glycosidases"/>
    <property type="match status" value="1"/>
</dbReference>
<name>A0A8H5F534_9AGAR</name>
<keyword evidence="10 19" id="KW-0472">Membrane</keyword>
<dbReference type="EMBL" id="JAACJK010000165">
    <property type="protein sequence ID" value="KAF5323877.1"/>
    <property type="molecule type" value="Genomic_DNA"/>
</dbReference>
<sequence length="1425" mass="154552">MSQLEASNSISSDHSSSSSTLSTSSASSSTSSSSPPPPKSPPLPPPSPSPSPNVRQLKWGIFNVAYEAPKSLHPTKILLNYLAMLWTLCLRVVLEPRPKQPPDEVDPIGDWVVSFRATGKLLALVLWSEARAALLNYVLCMAWNAISPALSLYLAFCTLSLLGQGISTEVGKPMNRECREETSLYLLLWLGCGMLSSWVARETDERRLILEGHLRSLFLPRLVEVSLKGGSGLGVDSDILPKPWSFGDEVPAWNILHNLSIRFRDLLALVAQIAVLTIIGISLPRTDAMVLAILSASVLAVVSLAPSSGVGGAGYTFWTENSDYHRLLALYTIIFDAKYRDAIEKDGLADYLEKEYKLASAALGPVKSNLLTLAWTIPLPWYWTQSRILITEYPMALYIFLNMRSITLTSLTGITLSQYCINALSRTVEAARNCECAESLLDTLRSSKNFLDIIESKRIEKTQEEGKLTLSASLDDCVPKGVEVELRNVKFEYDGRSDLALNDISLSIKPGQLVAVVGPSGSGKSSLLQVIGKISKLTGGEVYLNKRPIERYSSRSIRATTAFLSSTEPIYPLSIEENVFIGSCSSSSKRCADAHACIEAARVPMDDCTEKSIVTYSRVVATSMKDGGNGDIGTEAIEKLRQKDPLQKPLNLGSDGEQHLIMARFMMRIETNPDIGLVLVDDGTSSLTAPLEKAIHEEFIPRCAGKTTIIASRRVGALAYMTDRILSRNEAMWPRATSPLPAPRSQLFSISSSSRHTRCLTGPSATLILLEFMARSGAGDVGAGSSFSGSKKSKRPLIIGVVAATTIIIFLAVFLPIYFVVIRKSHPSSTSAGSSGSSEEGGPGTTVGGKPTSGGDGSTVTMENGTEFTYRNSFGGFWVHDPKDPFSNKARPNSWTPPLNQSWQWGEDRIFGVNLGGLFVLEPFISPEIFQRYPGAVDEWTLSEAMAADQASGGMQQIEQHYDTFITEQDIAEIAGAGLNWLRIPLGFWAIETWNGEPYLAKTSWKYFLRVIEWARKYGLRVVLDLHAIPGSQNGLNHSGRLGAINFLMGNLGIANAERTLDYLRVLTEYISQPQYRDVIQVIALVNEPLAGDIGVEPLSSFYLRAYNILRGVTGFGEGNGPYIALQDGLQSLQLWNDVLPGADRVIMDGHAYFAFGGDNTASMVAPAENGEPGGTWPAQACTAWGGLYNNSRNAMGPTFCGEFSAAPNDCGLFIRAVGVESTNPQCAEYNDWENYNSTMKAGLQNWITASFDAFGDFFFWTWKIGPSKAGRVEAPLWSYKLGLDNGWIPKDPRTSLGKCASLGVASTPWSGTFQPYRIGQATSPTVPADYAAQYPWPPVSIPSADVPVELLPTYTNTAPISTLPVPTFTGAPPSATQSFDGWFNDNDKVEGITTVAGCPYPTGNPAAFDVVPVAPCTGATSLGV</sequence>
<feature type="compositionally biased region" description="Low complexity" evidence="18">
    <location>
        <begin position="828"/>
        <end position="838"/>
    </location>
</feature>
<evidence type="ECO:0000256" key="15">
    <source>
        <dbReference type="ARBA" id="ARBA00037126"/>
    </source>
</evidence>
<evidence type="ECO:0000256" key="10">
    <source>
        <dbReference type="ARBA" id="ARBA00023136"/>
    </source>
</evidence>
<protein>
    <recommendedName>
        <fullName evidence="16">glucan 1,3-beta-glucosidase</fullName>
        <ecNumber evidence="16">3.2.1.58</ecNumber>
    </recommendedName>
    <alternativeName>
        <fullName evidence="17">Exo-1,3-beta-glucanase D</fullName>
    </alternativeName>
</protein>
<dbReference type="GO" id="GO:0005524">
    <property type="term" value="F:ATP binding"/>
    <property type="evidence" value="ECO:0007669"/>
    <property type="project" value="UniProtKB-KW"/>
</dbReference>
<dbReference type="InterPro" id="IPR050386">
    <property type="entry name" value="Glycosyl_hydrolase_5"/>
</dbReference>
<comment type="function">
    <text evidence="15">Glucosidase involved in the degradation of cellulosic biomass. Active on lichenan.</text>
</comment>
<dbReference type="PANTHER" id="PTHR31297">
    <property type="entry name" value="GLUCAN ENDO-1,6-BETA-GLUCOSIDASE B"/>
    <property type="match status" value="1"/>
</dbReference>
<keyword evidence="8" id="KW-0735">Signal-anchor</keyword>
<evidence type="ECO:0000256" key="19">
    <source>
        <dbReference type="SAM" id="Phobius"/>
    </source>
</evidence>
<keyword evidence="13" id="KW-0961">Cell wall biogenesis/degradation</keyword>
<dbReference type="InterPro" id="IPR003439">
    <property type="entry name" value="ABC_transporter-like_ATP-bd"/>
</dbReference>
<evidence type="ECO:0000313" key="21">
    <source>
        <dbReference type="EMBL" id="KAF5323877.1"/>
    </source>
</evidence>
<feature type="region of interest" description="Disordered" evidence="18">
    <location>
        <begin position="828"/>
        <end position="861"/>
    </location>
</feature>
<feature type="transmembrane region" description="Helical" evidence="19">
    <location>
        <begin position="134"/>
        <end position="162"/>
    </location>
</feature>
<evidence type="ECO:0000256" key="17">
    <source>
        <dbReference type="ARBA" id="ARBA00041260"/>
    </source>
</evidence>
<feature type="transmembrane region" description="Helical" evidence="19">
    <location>
        <begin position="266"/>
        <end position="283"/>
    </location>
</feature>
<dbReference type="Gene3D" id="3.40.50.300">
    <property type="entry name" value="P-loop containing nucleotide triphosphate hydrolases"/>
    <property type="match status" value="1"/>
</dbReference>
<keyword evidence="9 19" id="KW-1133">Transmembrane helix</keyword>
<comment type="catalytic activity">
    <reaction evidence="14">
        <text>Successive hydrolysis of beta-D-glucose units from the non-reducing ends of (1-&gt;3)-beta-D-glucans, releasing alpha-glucose.</text>
        <dbReference type="EC" id="3.2.1.58"/>
    </reaction>
</comment>
<evidence type="ECO:0000256" key="5">
    <source>
        <dbReference type="ARBA" id="ARBA00022741"/>
    </source>
</evidence>
<feature type="compositionally biased region" description="Pro residues" evidence="18">
    <location>
        <begin position="34"/>
        <end position="51"/>
    </location>
</feature>
<dbReference type="SUPFAM" id="SSF51445">
    <property type="entry name" value="(Trans)glycosidases"/>
    <property type="match status" value="1"/>
</dbReference>
<evidence type="ECO:0000256" key="18">
    <source>
        <dbReference type="SAM" id="MobiDB-lite"/>
    </source>
</evidence>
<organism evidence="21 22">
    <name type="scientific">Ephemerocybe angulata</name>
    <dbReference type="NCBI Taxonomy" id="980116"/>
    <lineage>
        <taxon>Eukaryota</taxon>
        <taxon>Fungi</taxon>
        <taxon>Dikarya</taxon>
        <taxon>Basidiomycota</taxon>
        <taxon>Agaricomycotina</taxon>
        <taxon>Agaricomycetes</taxon>
        <taxon>Agaricomycetidae</taxon>
        <taxon>Agaricales</taxon>
        <taxon>Agaricineae</taxon>
        <taxon>Psathyrellaceae</taxon>
        <taxon>Ephemerocybe</taxon>
    </lineage>
</organism>
<dbReference type="SUPFAM" id="SSF52540">
    <property type="entry name" value="P-loop containing nucleoside triphosphate hydrolases"/>
    <property type="match status" value="1"/>
</dbReference>
<feature type="transmembrane region" description="Helical" evidence="19">
    <location>
        <begin position="797"/>
        <end position="821"/>
    </location>
</feature>
<dbReference type="PANTHER" id="PTHR31297:SF34">
    <property type="entry name" value="GLUCAN 1,3-BETA-GLUCOSIDASE 2"/>
    <property type="match status" value="1"/>
</dbReference>
<keyword evidence="11" id="KW-0325">Glycoprotein</keyword>